<organism evidence="1">
    <name type="scientific">Acerihabitans sp. KWT182</name>
    <dbReference type="NCBI Taxonomy" id="3157919"/>
    <lineage>
        <taxon>Bacteria</taxon>
        <taxon>Pseudomonadati</taxon>
        <taxon>Pseudomonadota</taxon>
        <taxon>Gammaproteobacteria</taxon>
        <taxon>Enterobacterales</taxon>
        <taxon>Pectobacteriaceae</taxon>
        <taxon>Acerihabitans</taxon>
    </lineage>
</organism>
<evidence type="ECO:0000313" key="1">
    <source>
        <dbReference type="EMBL" id="XBS68901.1"/>
    </source>
</evidence>
<proteinExistence type="predicted"/>
<sequence length="120" mass="14193">MNDKLKFEKMKLLLSEIFVVKLGELFESDDLAINYKKDMNEKFQTRLNFLNQTIFFLDNAHSEKDELAMQTALLILRAQSMGLADFFNAIVNDIESILNKPKWIEIPEDYKIPKHYNFKE</sequence>
<gene>
    <name evidence="1" type="ORF">ABK905_20420</name>
</gene>
<dbReference type="AlphaFoldDB" id="A0AAU7Q957"/>
<reference evidence="1" key="1">
    <citation type="submission" date="2024-06" db="EMBL/GenBank/DDBJ databases">
        <authorList>
            <person name="Coelho C."/>
            <person name="Bento M."/>
            <person name="Garcia E."/>
            <person name="Camelo A."/>
            <person name="Brandao I."/>
            <person name="Espirito Santo C."/>
            <person name="Trovao J."/>
            <person name="Verissimo A."/>
            <person name="Costa J."/>
            <person name="Tiago I."/>
        </authorList>
    </citation>
    <scope>NUCLEOTIDE SEQUENCE</scope>
    <source>
        <strain evidence="1">KWT182</strain>
    </source>
</reference>
<protein>
    <submittedName>
        <fullName evidence="1">Uncharacterized protein</fullName>
    </submittedName>
</protein>
<dbReference type="EMBL" id="CP157947">
    <property type="protein sequence ID" value="XBS68901.1"/>
    <property type="molecule type" value="Genomic_DNA"/>
</dbReference>
<name>A0AAU7Q957_9GAMM</name>
<accession>A0AAU7Q957</accession>
<dbReference type="Gene3D" id="6.10.290.10">
    <property type="match status" value="1"/>
</dbReference>